<dbReference type="EC" id="3.1.-.-" evidence="5"/>
<dbReference type="AlphaFoldDB" id="A0A1A9EUC5"/>
<dbReference type="Gene3D" id="3.30.420.140">
    <property type="entry name" value="YqgF/RNase H-like domain"/>
    <property type="match status" value="1"/>
</dbReference>
<dbReference type="NCBIfam" id="TIGR00250">
    <property type="entry name" value="RNAse_H_YqgF"/>
    <property type="match status" value="1"/>
</dbReference>
<evidence type="ECO:0000256" key="3">
    <source>
        <dbReference type="ARBA" id="ARBA00022722"/>
    </source>
</evidence>
<dbReference type="RefSeq" id="WP_067377087.1">
    <property type="nucleotide sequence ID" value="NZ_CP015839.1"/>
</dbReference>
<evidence type="ECO:0000256" key="5">
    <source>
        <dbReference type="HAMAP-Rule" id="MF_00651"/>
    </source>
</evidence>
<gene>
    <name evidence="7" type="ORF">A8C75_01460</name>
</gene>
<dbReference type="GO" id="GO:0000967">
    <property type="term" value="P:rRNA 5'-end processing"/>
    <property type="evidence" value="ECO:0007669"/>
    <property type="project" value="UniProtKB-UniRule"/>
</dbReference>
<comment type="function">
    <text evidence="5">Could be a nuclease involved in processing of the 5'-end of pre-16S rRNA.</text>
</comment>
<keyword evidence="7" id="KW-0347">Helicase</keyword>
<protein>
    <recommendedName>
        <fullName evidence="5">Putative pre-16S rRNA nuclease</fullName>
        <ecNumber evidence="5">3.1.-.-</ecNumber>
    </recommendedName>
</protein>
<dbReference type="HAMAP" id="MF_00651">
    <property type="entry name" value="Nuclease_YqgF"/>
    <property type="match status" value="1"/>
</dbReference>
<keyword evidence="4 5" id="KW-0378">Hydrolase</keyword>
<evidence type="ECO:0000256" key="2">
    <source>
        <dbReference type="ARBA" id="ARBA00022517"/>
    </source>
</evidence>
<dbReference type="EMBL" id="CP015839">
    <property type="protein sequence ID" value="ANG61258.1"/>
    <property type="molecule type" value="Genomic_DNA"/>
</dbReference>
<keyword evidence="7" id="KW-0067">ATP-binding</keyword>
<name>A0A1A9EUC5_9GAMM</name>
<keyword evidence="3 5" id="KW-0540">Nuclease</keyword>
<dbReference type="GO" id="GO:0004386">
    <property type="term" value="F:helicase activity"/>
    <property type="evidence" value="ECO:0007669"/>
    <property type="project" value="UniProtKB-KW"/>
</dbReference>
<proteinExistence type="inferred from homology"/>
<dbReference type="CDD" id="cd16964">
    <property type="entry name" value="YqgF"/>
    <property type="match status" value="1"/>
</dbReference>
<comment type="subcellular location">
    <subcellularLocation>
        <location evidence="5">Cytoplasm</location>
    </subcellularLocation>
</comment>
<dbReference type="Proteomes" id="UP000078070">
    <property type="component" value="Chromosome"/>
</dbReference>
<accession>A0A1A9EUC5</accession>
<organism evidence="7 8">
    <name type="scientific">Marinobacterium aestuarii</name>
    <dbReference type="NCBI Taxonomy" id="1821621"/>
    <lineage>
        <taxon>Bacteria</taxon>
        <taxon>Pseudomonadati</taxon>
        <taxon>Pseudomonadota</taxon>
        <taxon>Gammaproteobacteria</taxon>
        <taxon>Oceanospirillales</taxon>
        <taxon>Oceanospirillaceae</taxon>
        <taxon>Marinobacterium</taxon>
    </lineage>
</organism>
<dbReference type="InterPro" id="IPR006641">
    <property type="entry name" value="YqgF/RNaseH-like_dom"/>
</dbReference>
<dbReference type="InterPro" id="IPR012337">
    <property type="entry name" value="RNaseH-like_sf"/>
</dbReference>
<dbReference type="GO" id="GO:0005829">
    <property type="term" value="C:cytosol"/>
    <property type="evidence" value="ECO:0007669"/>
    <property type="project" value="TreeGrafter"/>
</dbReference>
<keyword evidence="2 5" id="KW-0690">Ribosome biogenesis</keyword>
<keyword evidence="8" id="KW-1185">Reference proteome</keyword>
<dbReference type="KEGG" id="mars:A8C75_01460"/>
<dbReference type="STRING" id="1821621.A8C75_01460"/>
<dbReference type="PANTHER" id="PTHR33317">
    <property type="entry name" value="POLYNUCLEOTIDYL TRANSFERASE, RIBONUCLEASE H-LIKE SUPERFAMILY PROTEIN"/>
    <property type="match status" value="1"/>
</dbReference>
<dbReference type="InterPro" id="IPR037027">
    <property type="entry name" value="YqgF/RNaseH-like_dom_sf"/>
</dbReference>
<sequence>MSADCLQALAFDFGTSRIGVAVGQTLTATATAIAPVSARDGIPDWDQIDRIVQEWSPDALVVGIPLNMDGSISDMARRARKFANRLHERYQLPSFLMDERLSTREAKAIHRAAGGGTNYKKESVDGIAAQLILESWFSCEQRIPSQSRLEDLYDIGQS</sequence>
<dbReference type="SMART" id="SM00732">
    <property type="entry name" value="YqgFc"/>
    <property type="match status" value="1"/>
</dbReference>
<dbReference type="PANTHER" id="PTHR33317:SF4">
    <property type="entry name" value="POLYNUCLEOTIDYL TRANSFERASE, RIBONUCLEASE H-LIKE SUPERFAMILY PROTEIN"/>
    <property type="match status" value="1"/>
</dbReference>
<keyword evidence="1 5" id="KW-0963">Cytoplasm</keyword>
<dbReference type="Pfam" id="PF03652">
    <property type="entry name" value="RuvX"/>
    <property type="match status" value="1"/>
</dbReference>
<feature type="domain" description="YqgF/RNase H-like" evidence="6">
    <location>
        <begin position="6"/>
        <end position="106"/>
    </location>
</feature>
<dbReference type="InterPro" id="IPR005227">
    <property type="entry name" value="YqgF"/>
</dbReference>
<comment type="similarity">
    <text evidence="5">Belongs to the YqgF HJR family.</text>
</comment>
<evidence type="ECO:0000256" key="1">
    <source>
        <dbReference type="ARBA" id="ARBA00022490"/>
    </source>
</evidence>
<evidence type="ECO:0000313" key="8">
    <source>
        <dbReference type="Proteomes" id="UP000078070"/>
    </source>
</evidence>
<reference evidence="8" key="1">
    <citation type="submission" date="2016-05" db="EMBL/GenBank/DDBJ databases">
        <authorList>
            <person name="Baek K."/>
            <person name="Yang S.-J."/>
        </authorList>
    </citation>
    <scope>NUCLEOTIDE SEQUENCE [LARGE SCALE GENOMIC DNA]</scope>
    <source>
        <strain evidence="8">ST58-10</strain>
    </source>
</reference>
<dbReference type="GO" id="GO:0016788">
    <property type="term" value="F:hydrolase activity, acting on ester bonds"/>
    <property type="evidence" value="ECO:0007669"/>
    <property type="project" value="UniProtKB-UniRule"/>
</dbReference>
<evidence type="ECO:0000259" key="6">
    <source>
        <dbReference type="SMART" id="SM00732"/>
    </source>
</evidence>
<evidence type="ECO:0000313" key="7">
    <source>
        <dbReference type="EMBL" id="ANG61258.1"/>
    </source>
</evidence>
<evidence type="ECO:0000256" key="4">
    <source>
        <dbReference type="ARBA" id="ARBA00022801"/>
    </source>
</evidence>
<dbReference type="SUPFAM" id="SSF53098">
    <property type="entry name" value="Ribonuclease H-like"/>
    <property type="match status" value="1"/>
</dbReference>
<reference evidence="7 8" key="2">
    <citation type="journal article" date="2018" name="Int. J. Syst. Evol. Microbiol.">
        <title>Marinobacterium aestuarii sp. nov., a benzene-degrading marine bacterium isolated from estuary sediment.</title>
        <authorList>
            <person name="Bae S.S."/>
            <person name="Jung J."/>
            <person name="Chung D."/>
            <person name="Baek K."/>
        </authorList>
    </citation>
    <scope>NUCLEOTIDE SEQUENCE [LARGE SCALE GENOMIC DNA]</scope>
    <source>
        <strain evidence="7 8">ST58-10</strain>
    </source>
</reference>
<keyword evidence="7" id="KW-0547">Nucleotide-binding</keyword>
<dbReference type="GO" id="GO:0004518">
    <property type="term" value="F:nuclease activity"/>
    <property type="evidence" value="ECO:0007669"/>
    <property type="project" value="UniProtKB-KW"/>
</dbReference>
<dbReference type="OrthoDB" id="9796140at2"/>